<evidence type="ECO:0000313" key="1">
    <source>
        <dbReference type="EMBL" id="KAF9652689.1"/>
    </source>
</evidence>
<evidence type="ECO:0000313" key="2">
    <source>
        <dbReference type="Proteomes" id="UP000886501"/>
    </source>
</evidence>
<proteinExistence type="predicted"/>
<sequence length="199" mass="22293">MSNDTQRADQIVYHFYTKLVLVVSNARSSQEPNGQAKIDKWFNLEIPESSLFKDNIRLYRSVSTAQSTPPFEIQVLLSVPELNNNQVLVHVAPDSSRARVDPPPKSILLETWVINFVPDGSQYSGDVAPSTIYKLGIALFRSVYALLRILPTWKSHRPLRRRVGGSAGAFTLQLRLRSEGPDDRTLAFSESQNLSPITA</sequence>
<organism evidence="1 2">
    <name type="scientific">Thelephora ganbajun</name>
    <name type="common">Ganba fungus</name>
    <dbReference type="NCBI Taxonomy" id="370292"/>
    <lineage>
        <taxon>Eukaryota</taxon>
        <taxon>Fungi</taxon>
        <taxon>Dikarya</taxon>
        <taxon>Basidiomycota</taxon>
        <taxon>Agaricomycotina</taxon>
        <taxon>Agaricomycetes</taxon>
        <taxon>Thelephorales</taxon>
        <taxon>Thelephoraceae</taxon>
        <taxon>Thelephora</taxon>
    </lineage>
</organism>
<protein>
    <submittedName>
        <fullName evidence="1">Uncharacterized protein</fullName>
    </submittedName>
</protein>
<name>A0ACB6ZTA4_THEGA</name>
<accession>A0ACB6ZTA4</accession>
<keyword evidence="2" id="KW-1185">Reference proteome</keyword>
<gene>
    <name evidence="1" type="ORF">BDM02DRAFT_3088754</name>
</gene>
<dbReference type="EMBL" id="MU117967">
    <property type="protein sequence ID" value="KAF9652689.1"/>
    <property type="molecule type" value="Genomic_DNA"/>
</dbReference>
<reference evidence="1" key="1">
    <citation type="submission" date="2019-10" db="EMBL/GenBank/DDBJ databases">
        <authorList>
            <consortium name="DOE Joint Genome Institute"/>
            <person name="Kuo A."/>
            <person name="Miyauchi S."/>
            <person name="Kiss E."/>
            <person name="Drula E."/>
            <person name="Kohler A."/>
            <person name="Sanchez-Garcia M."/>
            <person name="Andreopoulos B."/>
            <person name="Barry K.W."/>
            <person name="Bonito G."/>
            <person name="Buee M."/>
            <person name="Carver A."/>
            <person name="Chen C."/>
            <person name="Cichocki N."/>
            <person name="Clum A."/>
            <person name="Culley D."/>
            <person name="Crous P.W."/>
            <person name="Fauchery L."/>
            <person name="Girlanda M."/>
            <person name="Hayes R."/>
            <person name="Keri Z."/>
            <person name="Labutti K."/>
            <person name="Lipzen A."/>
            <person name="Lombard V."/>
            <person name="Magnuson J."/>
            <person name="Maillard F."/>
            <person name="Morin E."/>
            <person name="Murat C."/>
            <person name="Nolan M."/>
            <person name="Ohm R."/>
            <person name="Pangilinan J."/>
            <person name="Pereira M."/>
            <person name="Perotto S."/>
            <person name="Peter M."/>
            <person name="Riley R."/>
            <person name="Sitrit Y."/>
            <person name="Stielow B."/>
            <person name="Szollosi G."/>
            <person name="Zifcakova L."/>
            <person name="Stursova M."/>
            <person name="Spatafora J.W."/>
            <person name="Tedersoo L."/>
            <person name="Vaario L.-M."/>
            <person name="Yamada A."/>
            <person name="Yan M."/>
            <person name="Wang P."/>
            <person name="Xu J."/>
            <person name="Bruns T."/>
            <person name="Baldrian P."/>
            <person name="Vilgalys R."/>
            <person name="Henrissat B."/>
            <person name="Grigoriev I.V."/>
            <person name="Hibbett D."/>
            <person name="Nagy L.G."/>
            <person name="Martin F.M."/>
        </authorList>
    </citation>
    <scope>NUCLEOTIDE SEQUENCE</scope>
    <source>
        <strain evidence="1">P2</strain>
    </source>
</reference>
<reference evidence="1" key="2">
    <citation type="journal article" date="2020" name="Nat. Commun.">
        <title>Large-scale genome sequencing of mycorrhizal fungi provides insights into the early evolution of symbiotic traits.</title>
        <authorList>
            <person name="Miyauchi S."/>
            <person name="Kiss E."/>
            <person name="Kuo A."/>
            <person name="Drula E."/>
            <person name="Kohler A."/>
            <person name="Sanchez-Garcia M."/>
            <person name="Morin E."/>
            <person name="Andreopoulos B."/>
            <person name="Barry K.W."/>
            <person name="Bonito G."/>
            <person name="Buee M."/>
            <person name="Carver A."/>
            <person name="Chen C."/>
            <person name="Cichocki N."/>
            <person name="Clum A."/>
            <person name="Culley D."/>
            <person name="Crous P.W."/>
            <person name="Fauchery L."/>
            <person name="Girlanda M."/>
            <person name="Hayes R.D."/>
            <person name="Keri Z."/>
            <person name="LaButti K."/>
            <person name="Lipzen A."/>
            <person name="Lombard V."/>
            <person name="Magnuson J."/>
            <person name="Maillard F."/>
            <person name="Murat C."/>
            <person name="Nolan M."/>
            <person name="Ohm R.A."/>
            <person name="Pangilinan J."/>
            <person name="Pereira M.F."/>
            <person name="Perotto S."/>
            <person name="Peter M."/>
            <person name="Pfister S."/>
            <person name="Riley R."/>
            <person name="Sitrit Y."/>
            <person name="Stielow J.B."/>
            <person name="Szollosi G."/>
            <person name="Zifcakova L."/>
            <person name="Stursova M."/>
            <person name="Spatafora J.W."/>
            <person name="Tedersoo L."/>
            <person name="Vaario L.M."/>
            <person name="Yamada A."/>
            <person name="Yan M."/>
            <person name="Wang P."/>
            <person name="Xu J."/>
            <person name="Bruns T."/>
            <person name="Baldrian P."/>
            <person name="Vilgalys R."/>
            <person name="Dunand C."/>
            <person name="Henrissat B."/>
            <person name="Grigoriev I.V."/>
            <person name="Hibbett D."/>
            <person name="Nagy L.G."/>
            <person name="Martin F.M."/>
        </authorList>
    </citation>
    <scope>NUCLEOTIDE SEQUENCE</scope>
    <source>
        <strain evidence="1">P2</strain>
    </source>
</reference>
<dbReference type="Proteomes" id="UP000886501">
    <property type="component" value="Unassembled WGS sequence"/>
</dbReference>
<comment type="caution">
    <text evidence="1">The sequence shown here is derived from an EMBL/GenBank/DDBJ whole genome shotgun (WGS) entry which is preliminary data.</text>
</comment>